<keyword evidence="2" id="KW-1185">Reference proteome</keyword>
<sequence>MLKDYRKQIEALRDKNNCVNHHVEEAVHRFNQQADSLRDAMIRLNQTSKSSYTTTISLIDTPEMILRCTTKEQMNEKEVLTIAQKVIEEKLRYLKSQN</sequence>
<dbReference type="EMBL" id="JAFBFC010000004">
    <property type="protein sequence ID" value="MBM7703891.1"/>
    <property type="molecule type" value="Genomic_DNA"/>
</dbReference>
<evidence type="ECO:0000313" key="2">
    <source>
        <dbReference type="Proteomes" id="UP000809829"/>
    </source>
</evidence>
<protein>
    <submittedName>
        <fullName evidence="1">Uncharacterized protein</fullName>
    </submittedName>
</protein>
<reference evidence="1 2" key="1">
    <citation type="submission" date="2021-01" db="EMBL/GenBank/DDBJ databases">
        <title>Genomic Encyclopedia of Type Strains, Phase IV (KMG-IV): sequencing the most valuable type-strain genomes for metagenomic binning, comparative biology and taxonomic classification.</title>
        <authorList>
            <person name="Goeker M."/>
        </authorList>
    </citation>
    <scope>NUCLEOTIDE SEQUENCE [LARGE SCALE GENOMIC DNA]</scope>
    <source>
        <strain evidence="1 2">DSM 104297</strain>
    </source>
</reference>
<gene>
    <name evidence="1" type="ORF">JOC83_002740</name>
</gene>
<dbReference type="Proteomes" id="UP000809829">
    <property type="component" value="Unassembled WGS sequence"/>
</dbReference>
<dbReference type="RefSeq" id="WP_378912889.1">
    <property type="nucleotide sequence ID" value="NZ_JBHLXS010000006.1"/>
</dbReference>
<evidence type="ECO:0000313" key="1">
    <source>
        <dbReference type="EMBL" id="MBM7703891.1"/>
    </source>
</evidence>
<accession>A0ABS2QYV9</accession>
<name>A0ABS2QYV9_9BACI</name>
<comment type="caution">
    <text evidence="1">The sequence shown here is derived from an EMBL/GenBank/DDBJ whole genome shotgun (WGS) entry which is preliminary data.</text>
</comment>
<proteinExistence type="predicted"/>
<organism evidence="1 2">
    <name type="scientific">Priestia iocasae</name>
    <dbReference type="NCBI Taxonomy" id="2291674"/>
    <lineage>
        <taxon>Bacteria</taxon>
        <taxon>Bacillati</taxon>
        <taxon>Bacillota</taxon>
        <taxon>Bacilli</taxon>
        <taxon>Bacillales</taxon>
        <taxon>Bacillaceae</taxon>
        <taxon>Priestia</taxon>
    </lineage>
</organism>